<dbReference type="EC" id="2.7.7.65" evidence="1"/>
<gene>
    <name evidence="5" type="ORF">INR99_03080</name>
</gene>
<dbReference type="InterPro" id="IPR035965">
    <property type="entry name" value="PAS-like_dom_sf"/>
</dbReference>
<dbReference type="GO" id="GO:0052621">
    <property type="term" value="F:diguanylate cyclase activity"/>
    <property type="evidence" value="ECO:0007669"/>
    <property type="project" value="UniProtKB-EC"/>
</dbReference>
<dbReference type="InterPro" id="IPR001610">
    <property type="entry name" value="PAC"/>
</dbReference>
<comment type="caution">
    <text evidence="5">The sequence shown here is derived from an EMBL/GenBank/DDBJ whole genome shotgun (WGS) entry which is preliminary data.</text>
</comment>
<keyword evidence="6" id="KW-1185">Reference proteome</keyword>
<dbReference type="Pfam" id="PF08448">
    <property type="entry name" value="PAS_4"/>
    <property type="match status" value="1"/>
</dbReference>
<reference evidence="5 6" key="1">
    <citation type="submission" date="2020-10" db="EMBL/GenBank/DDBJ databases">
        <title>The genome sequence of Chitinilyticum litopenaei 4Y14.</title>
        <authorList>
            <person name="Liu Y."/>
        </authorList>
    </citation>
    <scope>NUCLEOTIDE SEQUENCE [LARGE SCALE GENOMIC DNA]</scope>
    <source>
        <strain evidence="5 6">4Y14</strain>
    </source>
</reference>
<dbReference type="PROSITE" id="PS50887">
    <property type="entry name" value="GGDEF"/>
    <property type="match status" value="1"/>
</dbReference>
<dbReference type="RefSeq" id="WP_194114815.1">
    <property type="nucleotide sequence ID" value="NZ_JADFUA010000001.1"/>
</dbReference>
<dbReference type="Pfam" id="PF00990">
    <property type="entry name" value="GGDEF"/>
    <property type="match status" value="1"/>
</dbReference>
<proteinExistence type="predicted"/>
<dbReference type="SMART" id="SM00267">
    <property type="entry name" value="GGDEF"/>
    <property type="match status" value="1"/>
</dbReference>
<dbReference type="SUPFAM" id="SSF55785">
    <property type="entry name" value="PYP-like sensor domain (PAS domain)"/>
    <property type="match status" value="2"/>
</dbReference>
<dbReference type="Gene3D" id="3.30.70.270">
    <property type="match status" value="1"/>
</dbReference>
<dbReference type="GO" id="GO:1902201">
    <property type="term" value="P:negative regulation of bacterial-type flagellum-dependent cell motility"/>
    <property type="evidence" value="ECO:0007669"/>
    <property type="project" value="TreeGrafter"/>
</dbReference>
<dbReference type="InterPro" id="IPR050469">
    <property type="entry name" value="Diguanylate_Cyclase"/>
</dbReference>
<dbReference type="SMART" id="SM00086">
    <property type="entry name" value="PAC"/>
    <property type="match status" value="2"/>
</dbReference>
<comment type="catalytic activity">
    <reaction evidence="2">
        <text>2 GTP = 3',3'-c-di-GMP + 2 diphosphate</text>
        <dbReference type="Rhea" id="RHEA:24898"/>
        <dbReference type="ChEBI" id="CHEBI:33019"/>
        <dbReference type="ChEBI" id="CHEBI:37565"/>
        <dbReference type="ChEBI" id="CHEBI:58805"/>
        <dbReference type="EC" id="2.7.7.65"/>
    </reaction>
</comment>
<dbReference type="InterPro" id="IPR000160">
    <property type="entry name" value="GGDEF_dom"/>
</dbReference>
<dbReference type="PANTHER" id="PTHR45138:SF9">
    <property type="entry name" value="DIGUANYLATE CYCLASE DGCM-RELATED"/>
    <property type="match status" value="1"/>
</dbReference>
<dbReference type="InterPro" id="IPR000014">
    <property type="entry name" value="PAS"/>
</dbReference>
<evidence type="ECO:0000259" key="4">
    <source>
        <dbReference type="PROSITE" id="PS50887"/>
    </source>
</evidence>
<dbReference type="EMBL" id="JADFUA010000001">
    <property type="protein sequence ID" value="MBE9608323.1"/>
    <property type="molecule type" value="Genomic_DNA"/>
</dbReference>
<dbReference type="InterPro" id="IPR029787">
    <property type="entry name" value="Nucleotide_cyclase"/>
</dbReference>
<evidence type="ECO:0000313" key="5">
    <source>
        <dbReference type="EMBL" id="MBE9608323.1"/>
    </source>
</evidence>
<dbReference type="InterPro" id="IPR000700">
    <property type="entry name" value="PAS-assoc_C"/>
</dbReference>
<dbReference type="FunFam" id="3.30.70.270:FF:000001">
    <property type="entry name" value="Diguanylate cyclase domain protein"/>
    <property type="match status" value="1"/>
</dbReference>
<evidence type="ECO:0000256" key="2">
    <source>
        <dbReference type="ARBA" id="ARBA00034247"/>
    </source>
</evidence>
<feature type="domain" description="PAC" evidence="3">
    <location>
        <begin position="83"/>
        <end position="135"/>
    </location>
</feature>
<dbReference type="InterPro" id="IPR013656">
    <property type="entry name" value="PAS_4"/>
</dbReference>
<dbReference type="AlphaFoldDB" id="A0A8J7K7N0"/>
<name>A0A8J7K7N0_9NEIS</name>
<dbReference type="InterPro" id="IPR043128">
    <property type="entry name" value="Rev_trsase/Diguanyl_cyclase"/>
</dbReference>
<dbReference type="SMART" id="SM00091">
    <property type="entry name" value="PAS"/>
    <property type="match status" value="2"/>
</dbReference>
<protein>
    <recommendedName>
        <fullName evidence="1">diguanylate cyclase</fullName>
        <ecNumber evidence="1">2.7.7.65</ecNumber>
    </recommendedName>
</protein>
<feature type="domain" description="GGDEF" evidence="4">
    <location>
        <begin position="314"/>
        <end position="447"/>
    </location>
</feature>
<dbReference type="NCBIfam" id="TIGR00229">
    <property type="entry name" value="sensory_box"/>
    <property type="match status" value="1"/>
</dbReference>
<dbReference type="SUPFAM" id="SSF55073">
    <property type="entry name" value="Nucleotide cyclase"/>
    <property type="match status" value="1"/>
</dbReference>
<dbReference type="GO" id="GO:0043709">
    <property type="term" value="P:cell adhesion involved in single-species biofilm formation"/>
    <property type="evidence" value="ECO:0007669"/>
    <property type="project" value="TreeGrafter"/>
</dbReference>
<evidence type="ECO:0000256" key="1">
    <source>
        <dbReference type="ARBA" id="ARBA00012528"/>
    </source>
</evidence>
<evidence type="ECO:0000259" key="3">
    <source>
        <dbReference type="PROSITE" id="PS50113"/>
    </source>
</evidence>
<dbReference type="GO" id="GO:0005886">
    <property type="term" value="C:plasma membrane"/>
    <property type="evidence" value="ECO:0007669"/>
    <property type="project" value="TreeGrafter"/>
</dbReference>
<sequence>MNLPPPPVDELRSAGWIAGLPLAAWQKDLQLRYTGVSRSWCRQLGLSGQQAMLGLTDSSFFPPWVAQNLLRADLAALAGREAGSCDVTLYLKNGERREIRSYRQLLLDAEGCPAGLQGFMLDVTREKQLAAELKTQGQRQNTWLKALQDHALITTMDRQGRFTYLSASLCRLVGQLPDMLLGQRRPTAWLPQELDLRYYLALAEQGTPVSFEFACPHPHGHTVHLRSLIIALNRASEQEQVFFEMLTDLSNEKAVSAALGTANEQLMRVLQDNTELIAQLEVTARTDPLTGLLNRRAFFERAAQEQERSSRHGAPIALIMLDIDHFKQINDRYGHDAGDLALKGLAELLREQLRSIDVLARLGGEEFAILLPDTDQVGAVRIAERLRQAVSQQRYRYNGDTVFHFTVSQGVAMRLPDESLSDTLTRADHGLYEAKQTGRNRVCLGRSSMLPE</sequence>
<dbReference type="PROSITE" id="PS50113">
    <property type="entry name" value="PAC"/>
    <property type="match status" value="1"/>
</dbReference>
<dbReference type="Gene3D" id="3.30.450.20">
    <property type="entry name" value="PAS domain"/>
    <property type="match status" value="2"/>
</dbReference>
<dbReference type="NCBIfam" id="TIGR00254">
    <property type="entry name" value="GGDEF"/>
    <property type="match status" value="1"/>
</dbReference>
<dbReference type="PANTHER" id="PTHR45138">
    <property type="entry name" value="REGULATORY COMPONENTS OF SENSORY TRANSDUCTION SYSTEM"/>
    <property type="match status" value="1"/>
</dbReference>
<dbReference type="Proteomes" id="UP000604481">
    <property type="component" value="Unassembled WGS sequence"/>
</dbReference>
<accession>A0A8J7K7N0</accession>
<dbReference type="CDD" id="cd00130">
    <property type="entry name" value="PAS"/>
    <property type="match status" value="2"/>
</dbReference>
<organism evidence="5 6">
    <name type="scientific">Chitinilyticum piscinae</name>
    <dbReference type="NCBI Taxonomy" id="2866724"/>
    <lineage>
        <taxon>Bacteria</taxon>
        <taxon>Pseudomonadati</taxon>
        <taxon>Pseudomonadota</taxon>
        <taxon>Betaproteobacteria</taxon>
        <taxon>Neisseriales</taxon>
        <taxon>Chitinibacteraceae</taxon>
        <taxon>Chitinilyticum</taxon>
    </lineage>
</organism>
<evidence type="ECO:0000313" key="6">
    <source>
        <dbReference type="Proteomes" id="UP000604481"/>
    </source>
</evidence>
<dbReference type="CDD" id="cd01949">
    <property type="entry name" value="GGDEF"/>
    <property type="match status" value="1"/>
</dbReference>